<dbReference type="Gene3D" id="1.10.110.10">
    <property type="entry name" value="Plant lipid-transfer and hydrophobic proteins"/>
    <property type="match status" value="1"/>
</dbReference>
<dbReference type="Proteomes" id="UP000813463">
    <property type="component" value="Chromosome 1"/>
</dbReference>
<dbReference type="InterPro" id="IPR051636">
    <property type="entry name" value="Plant_LTP/defense-related"/>
</dbReference>
<dbReference type="GeneID" id="110783889"/>
<evidence type="ECO:0000256" key="1">
    <source>
        <dbReference type="SAM" id="MobiDB-lite"/>
    </source>
</evidence>
<dbReference type="RefSeq" id="XP_056690845.1">
    <property type="nucleotide sequence ID" value="XM_056834867.1"/>
</dbReference>
<sequence length="194" mass="19532">MASKALSSIVVFLCLNLVFFTMVSSNSVPCPPPPPPPHTTPQSPSHGGQYGGNPPMSPTPLTPGPPSHGGQQGGNPPMSPSPLTPGSPSQGGQLGGNPTMASPPPSKGNCPIDILKLGACANNVLSGLLGTVIGSSQNRQCCTLLQGLTDLDAAICLCTAIKANILGINVNVPISLSVLLNQCSKSNTSGFQCN</sequence>
<name>A0ABM3R5E4_SPIOL</name>
<accession>A0ABM3R5E4</accession>
<feature type="compositionally biased region" description="Pro residues" evidence="1">
    <location>
        <begin position="29"/>
        <end position="39"/>
    </location>
</feature>
<feature type="domain" description="Bifunctional inhibitor/plant lipid transfer protein/seed storage helical" evidence="3">
    <location>
        <begin position="110"/>
        <end position="193"/>
    </location>
</feature>
<gene>
    <name evidence="5" type="primary">LOC110783889</name>
</gene>
<keyword evidence="2" id="KW-0732">Signal</keyword>
<dbReference type="InterPro" id="IPR016140">
    <property type="entry name" value="Bifunc_inhib/LTP/seed_store"/>
</dbReference>
<dbReference type="CDD" id="cd01958">
    <property type="entry name" value="HPS_like"/>
    <property type="match status" value="1"/>
</dbReference>
<feature type="compositionally biased region" description="Pro residues" evidence="1">
    <location>
        <begin position="55"/>
        <end position="66"/>
    </location>
</feature>
<evidence type="ECO:0000259" key="3">
    <source>
        <dbReference type="SMART" id="SM00499"/>
    </source>
</evidence>
<proteinExistence type="predicted"/>
<dbReference type="InterPro" id="IPR027923">
    <property type="entry name" value="Hydrophob_seed_dom"/>
</dbReference>
<reference evidence="5" key="2">
    <citation type="submission" date="2025-08" db="UniProtKB">
        <authorList>
            <consortium name="RefSeq"/>
        </authorList>
    </citation>
    <scope>IDENTIFICATION</scope>
    <source>
        <tissue evidence="5">Leaf</tissue>
    </source>
</reference>
<feature type="region of interest" description="Disordered" evidence="1">
    <location>
        <begin position="27"/>
        <end position="107"/>
    </location>
</feature>
<organism evidence="4 5">
    <name type="scientific">Spinacia oleracea</name>
    <name type="common">Spinach</name>
    <dbReference type="NCBI Taxonomy" id="3562"/>
    <lineage>
        <taxon>Eukaryota</taxon>
        <taxon>Viridiplantae</taxon>
        <taxon>Streptophyta</taxon>
        <taxon>Embryophyta</taxon>
        <taxon>Tracheophyta</taxon>
        <taxon>Spermatophyta</taxon>
        <taxon>Magnoliopsida</taxon>
        <taxon>eudicotyledons</taxon>
        <taxon>Gunneridae</taxon>
        <taxon>Pentapetalae</taxon>
        <taxon>Caryophyllales</taxon>
        <taxon>Chenopodiaceae</taxon>
        <taxon>Chenopodioideae</taxon>
        <taxon>Anserineae</taxon>
        <taxon>Spinacia</taxon>
    </lineage>
</organism>
<dbReference type="PANTHER" id="PTHR31731">
    <property type="match status" value="1"/>
</dbReference>
<evidence type="ECO:0000313" key="5">
    <source>
        <dbReference type="RefSeq" id="XP_056690845.1"/>
    </source>
</evidence>
<dbReference type="SUPFAM" id="SSF47699">
    <property type="entry name" value="Bifunctional inhibitor/lipid-transfer protein/seed storage 2S albumin"/>
    <property type="match status" value="1"/>
</dbReference>
<evidence type="ECO:0000313" key="4">
    <source>
        <dbReference type="Proteomes" id="UP000813463"/>
    </source>
</evidence>
<dbReference type="SUPFAM" id="SSF81995">
    <property type="entry name" value="beta-sandwich domain of Sec23/24"/>
    <property type="match status" value="1"/>
</dbReference>
<dbReference type="Pfam" id="PF14547">
    <property type="entry name" value="Hydrophob_seed"/>
    <property type="match status" value="1"/>
</dbReference>
<dbReference type="InterPro" id="IPR036312">
    <property type="entry name" value="Bifun_inhib/LTP/seed_sf"/>
</dbReference>
<reference evidence="4" key="1">
    <citation type="journal article" date="2021" name="Nat. Commun.">
        <title>Genomic analyses provide insights into spinach domestication and the genetic basis of agronomic traits.</title>
        <authorList>
            <person name="Cai X."/>
            <person name="Sun X."/>
            <person name="Xu C."/>
            <person name="Sun H."/>
            <person name="Wang X."/>
            <person name="Ge C."/>
            <person name="Zhang Z."/>
            <person name="Wang Q."/>
            <person name="Fei Z."/>
            <person name="Jiao C."/>
            <person name="Wang Q."/>
        </authorList>
    </citation>
    <scope>NUCLEOTIDE SEQUENCE [LARGE SCALE GENOMIC DNA]</scope>
    <source>
        <strain evidence="4">cv. Varoflay</strain>
    </source>
</reference>
<feature type="chain" id="PRO_5045706828" evidence="2">
    <location>
        <begin position="26"/>
        <end position="194"/>
    </location>
</feature>
<feature type="signal peptide" evidence="2">
    <location>
        <begin position="1"/>
        <end position="25"/>
    </location>
</feature>
<dbReference type="SMART" id="SM00499">
    <property type="entry name" value="AAI"/>
    <property type="match status" value="1"/>
</dbReference>
<keyword evidence="4" id="KW-1185">Reference proteome</keyword>
<evidence type="ECO:0000256" key="2">
    <source>
        <dbReference type="SAM" id="SignalP"/>
    </source>
</evidence>
<protein>
    <submittedName>
        <fullName evidence="5">PEARLI1-like lipid transfer protein 1</fullName>
    </submittedName>
</protein>